<feature type="non-terminal residue" evidence="10">
    <location>
        <position position="1"/>
    </location>
</feature>
<dbReference type="InterPro" id="IPR004501">
    <property type="entry name" value="PTS_EIIC_3"/>
</dbReference>
<dbReference type="EMBL" id="ADXJ01001047">
    <property type="protein sequence ID" value="EFR98860.1"/>
    <property type="molecule type" value="Genomic_DNA"/>
</dbReference>
<evidence type="ECO:0000256" key="1">
    <source>
        <dbReference type="ARBA" id="ARBA00004651"/>
    </source>
</evidence>
<feature type="transmembrane region" description="Helical" evidence="8">
    <location>
        <begin position="91"/>
        <end position="111"/>
    </location>
</feature>
<comment type="subcellular location">
    <subcellularLocation>
        <location evidence="1">Cell membrane</location>
        <topology evidence="1">Multi-pass membrane protein</topology>
    </subcellularLocation>
</comment>
<evidence type="ECO:0000256" key="2">
    <source>
        <dbReference type="ARBA" id="ARBA00022448"/>
    </source>
</evidence>
<comment type="caution">
    <text evidence="10">The sequence shown here is derived from an EMBL/GenBank/DDBJ whole genome shotgun (WGS) entry which is preliminary data.</text>
</comment>
<evidence type="ECO:0000256" key="4">
    <source>
        <dbReference type="ARBA" id="ARBA00022597"/>
    </source>
</evidence>
<dbReference type="InterPro" id="IPR051088">
    <property type="entry name" value="PTS_Sugar-EIIC/EIIB"/>
</dbReference>
<accession>E3ZU37</accession>
<feature type="transmembrane region" description="Helical" evidence="8">
    <location>
        <begin position="48"/>
        <end position="71"/>
    </location>
</feature>
<dbReference type="PANTHER" id="PTHR33989:SF4">
    <property type="entry name" value="PTS SYSTEM N,N'-DIACETYLCHITOBIOSE-SPECIFIC EIIC COMPONENT"/>
    <property type="match status" value="1"/>
</dbReference>
<dbReference type="GO" id="GO:0008982">
    <property type="term" value="F:protein-N(PI)-phosphohistidine-sugar phosphotransferase activity"/>
    <property type="evidence" value="ECO:0007669"/>
    <property type="project" value="InterPro"/>
</dbReference>
<proteinExistence type="predicted"/>
<keyword evidence="6 8" id="KW-1133">Transmembrane helix</keyword>
<keyword evidence="2" id="KW-0813">Transport</keyword>
<evidence type="ECO:0000256" key="7">
    <source>
        <dbReference type="ARBA" id="ARBA00023136"/>
    </source>
</evidence>
<dbReference type="GO" id="GO:0005886">
    <property type="term" value="C:plasma membrane"/>
    <property type="evidence" value="ECO:0007669"/>
    <property type="project" value="UniProtKB-SubCell"/>
</dbReference>
<gene>
    <name evidence="10" type="ORF">NT03LS_3095</name>
</gene>
<feature type="domain" description="PTS EIIC type-3" evidence="9">
    <location>
        <begin position="1"/>
        <end position="111"/>
    </location>
</feature>
<name>E3ZU37_LISSE</name>
<dbReference type="PROSITE" id="PS51105">
    <property type="entry name" value="PTS_EIIC_TYPE_3"/>
    <property type="match status" value="1"/>
</dbReference>
<protein>
    <submittedName>
        <fullName evidence="10">N,N'-diacetylchitobiose permease IIC component</fullName>
    </submittedName>
</protein>
<keyword evidence="4" id="KW-0762">Sugar transport</keyword>
<evidence type="ECO:0000256" key="3">
    <source>
        <dbReference type="ARBA" id="ARBA00022475"/>
    </source>
</evidence>
<evidence type="ECO:0000256" key="5">
    <source>
        <dbReference type="ARBA" id="ARBA00022692"/>
    </source>
</evidence>
<evidence type="ECO:0000256" key="6">
    <source>
        <dbReference type="ARBA" id="ARBA00022989"/>
    </source>
</evidence>
<dbReference type="Pfam" id="PF02378">
    <property type="entry name" value="PTS_EIIC"/>
    <property type="match status" value="1"/>
</dbReference>
<organism evidence="10">
    <name type="scientific">Listeria seeligeri FSL N1-067</name>
    <dbReference type="NCBI Taxonomy" id="702453"/>
    <lineage>
        <taxon>Bacteria</taxon>
        <taxon>Bacillati</taxon>
        <taxon>Bacillota</taxon>
        <taxon>Bacilli</taxon>
        <taxon>Bacillales</taxon>
        <taxon>Listeriaceae</taxon>
        <taxon>Listeria</taxon>
    </lineage>
</organism>
<reference evidence="10" key="1">
    <citation type="journal article" date="2010" name="Microbiol. Resour. Announc.">
        <title>Comparative genomics of the bacterial genus Listeria: Genome evolution is characterized by limited gene acquisition and limited gene loss.</title>
        <authorList>
            <person name="den Bakker H.C."/>
            <person name="Cummings C.A."/>
            <person name="Ferreira V."/>
            <person name="Vatta P."/>
            <person name="Orsi R.H."/>
            <person name="Degoricija L."/>
            <person name="Barker M."/>
            <person name="Petrauskene O."/>
            <person name="Furtado M.R."/>
            <person name="Wiedmann M."/>
        </authorList>
    </citation>
    <scope>NUCLEOTIDE SEQUENCE [LARGE SCALE GENOMIC DNA]</scope>
    <source>
        <strain evidence="10">FSL N1-067</strain>
    </source>
</reference>
<dbReference type="PANTHER" id="PTHR33989">
    <property type="match status" value="1"/>
</dbReference>
<dbReference type="HOGENOM" id="CLU_2008742_0_0_9"/>
<dbReference type="AlphaFoldDB" id="E3ZU37"/>
<keyword evidence="3" id="KW-1003">Cell membrane</keyword>
<dbReference type="GO" id="GO:0009401">
    <property type="term" value="P:phosphoenolpyruvate-dependent sugar phosphotransferase system"/>
    <property type="evidence" value="ECO:0007669"/>
    <property type="project" value="InterPro"/>
</dbReference>
<sequence length="123" mass="13520">IAIIIFSKRADNKKIAKLAIAPGIFNVSEPVTYGLPIVLNPILFIPYLLSWVIPFFLGQLLTEIGLIPIITNNVPWTVPPILSGLLYSGSIMGALYQAFVIVIVVILYMPFVRVANNLANKLD</sequence>
<dbReference type="GO" id="GO:1901264">
    <property type="term" value="P:carbohydrate derivative transport"/>
    <property type="evidence" value="ECO:0007669"/>
    <property type="project" value="TreeGrafter"/>
</dbReference>
<evidence type="ECO:0000256" key="8">
    <source>
        <dbReference type="SAM" id="Phobius"/>
    </source>
</evidence>
<dbReference type="OrthoDB" id="1641940at2"/>
<dbReference type="RefSeq" id="WP_003721019.1">
    <property type="nucleotide sequence ID" value="NZ_CM001051.1"/>
</dbReference>
<keyword evidence="7 8" id="KW-0472">Membrane</keyword>
<dbReference type="Proteomes" id="UP000004302">
    <property type="component" value="Chromosome"/>
</dbReference>
<dbReference type="InterPro" id="IPR003352">
    <property type="entry name" value="PTS_EIIC"/>
</dbReference>
<keyword evidence="5 8" id="KW-0812">Transmembrane</keyword>
<evidence type="ECO:0000313" key="10">
    <source>
        <dbReference type="EMBL" id="EFR98860.1"/>
    </source>
</evidence>
<evidence type="ECO:0000259" key="9">
    <source>
        <dbReference type="PROSITE" id="PS51105"/>
    </source>
</evidence>